<dbReference type="RefSeq" id="WP_139641173.1">
    <property type="nucleotide sequence ID" value="NZ_BAAAZS010000005.1"/>
</dbReference>
<dbReference type="InterPro" id="IPR036291">
    <property type="entry name" value="NAD(P)-bd_dom_sf"/>
</dbReference>
<proteinExistence type="inferred from homology"/>
<dbReference type="PANTHER" id="PTHR24321:SF8">
    <property type="entry name" value="ESTRADIOL 17-BETA-DEHYDROGENASE 8-RELATED"/>
    <property type="match status" value="1"/>
</dbReference>
<dbReference type="PANTHER" id="PTHR24321">
    <property type="entry name" value="DEHYDROGENASES, SHORT CHAIN"/>
    <property type="match status" value="1"/>
</dbReference>
<dbReference type="Gene3D" id="3.40.50.720">
    <property type="entry name" value="NAD(P)-binding Rossmann-like Domain"/>
    <property type="match status" value="1"/>
</dbReference>
<dbReference type="InterPro" id="IPR002347">
    <property type="entry name" value="SDR_fam"/>
</dbReference>
<comment type="caution">
    <text evidence="3">The sequence shown here is derived from an EMBL/GenBank/DDBJ whole genome shotgun (WGS) entry which is preliminary data.</text>
</comment>
<keyword evidence="2" id="KW-0560">Oxidoreductase</keyword>
<dbReference type="EMBL" id="VDGT01000003">
    <property type="protein sequence ID" value="TNM32713.1"/>
    <property type="molecule type" value="Genomic_DNA"/>
</dbReference>
<dbReference type="AlphaFoldDB" id="A0A5C4V9W8"/>
<accession>A0A5C4V9W8</accession>
<evidence type="ECO:0000256" key="1">
    <source>
        <dbReference type="ARBA" id="ARBA00006484"/>
    </source>
</evidence>
<reference evidence="3 4" key="1">
    <citation type="submission" date="2019-06" db="EMBL/GenBank/DDBJ databases">
        <title>Draft genome of Streptomyces sedi sp. JCM16909.</title>
        <authorList>
            <person name="Klykleung N."/>
            <person name="Tanasupawat S."/>
            <person name="Kudo T."/>
            <person name="Yuki M."/>
            <person name="Ohkuma M."/>
        </authorList>
    </citation>
    <scope>NUCLEOTIDE SEQUENCE [LARGE SCALE GENOMIC DNA]</scope>
    <source>
        <strain evidence="3 4">JCM 16909</strain>
    </source>
</reference>
<protein>
    <submittedName>
        <fullName evidence="3">SDR family oxidoreductase</fullName>
    </submittedName>
</protein>
<dbReference type="Proteomes" id="UP000311713">
    <property type="component" value="Unassembled WGS sequence"/>
</dbReference>
<dbReference type="PRINTS" id="PR00080">
    <property type="entry name" value="SDRFAMILY"/>
</dbReference>
<dbReference type="InterPro" id="IPR020904">
    <property type="entry name" value="Sc_DH/Rdtase_CS"/>
</dbReference>
<dbReference type="SUPFAM" id="SSF51735">
    <property type="entry name" value="NAD(P)-binding Rossmann-fold domains"/>
    <property type="match status" value="1"/>
</dbReference>
<comment type="similarity">
    <text evidence="1">Belongs to the short-chain dehydrogenases/reductases (SDR) family.</text>
</comment>
<dbReference type="PRINTS" id="PR00081">
    <property type="entry name" value="GDHRDH"/>
</dbReference>
<sequence>MGRLQDKIVVVTGAAQGIGAAYGRRLLDEGATVVLADREGEAVRALAEHHPDRALGVTLDVADPDSNARLAATLTERFGRLDGLINNAAVFSGLTMRPFWEIGEREWDEVLAVNLKGPWLVTSALLPLLRAAPAASVVNIGSDAPALGRAGYLHYVASKGGVQGLTYSMAHELGADGIRVNTLSPGPVYTEIPRETVSPAQRAAMLDAQALRRTAGPEDMVGTAVFLLSDDSAYVTGQTVSVNGGLLHR</sequence>
<organism evidence="3 4">
    <name type="scientific">Streptomyces sedi</name>
    <dbReference type="NCBI Taxonomy" id="555059"/>
    <lineage>
        <taxon>Bacteria</taxon>
        <taxon>Bacillati</taxon>
        <taxon>Actinomycetota</taxon>
        <taxon>Actinomycetes</taxon>
        <taxon>Kitasatosporales</taxon>
        <taxon>Streptomycetaceae</taxon>
        <taxon>Streptomyces</taxon>
    </lineage>
</organism>
<dbReference type="OrthoDB" id="517007at2"/>
<gene>
    <name evidence="3" type="ORF">FH715_05135</name>
</gene>
<dbReference type="GO" id="GO:0016491">
    <property type="term" value="F:oxidoreductase activity"/>
    <property type="evidence" value="ECO:0007669"/>
    <property type="project" value="UniProtKB-KW"/>
</dbReference>
<dbReference type="FunFam" id="3.40.50.720:FF:000084">
    <property type="entry name" value="Short-chain dehydrogenase reductase"/>
    <property type="match status" value="1"/>
</dbReference>
<evidence type="ECO:0000313" key="4">
    <source>
        <dbReference type="Proteomes" id="UP000311713"/>
    </source>
</evidence>
<dbReference type="Pfam" id="PF13561">
    <property type="entry name" value="adh_short_C2"/>
    <property type="match status" value="1"/>
</dbReference>
<keyword evidence="4" id="KW-1185">Reference proteome</keyword>
<evidence type="ECO:0000313" key="3">
    <source>
        <dbReference type="EMBL" id="TNM32713.1"/>
    </source>
</evidence>
<name>A0A5C4V9W8_9ACTN</name>
<evidence type="ECO:0000256" key="2">
    <source>
        <dbReference type="ARBA" id="ARBA00023002"/>
    </source>
</evidence>
<dbReference type="CDD" id="cd05233">
    <property type="entry name" value="SDR_c"/>
    <property type="match status" value="1"/>
</dbReference>
<dbReference type="PROSITE" id="PS00061">
    <property type="entry name" value="ADH_SHORT"/>
    <property type="match status" value="1"/>
</dbReference>